<dbReference type="KEGG" id="bfx:BC359_11600"/>
<evidence type="ECO:0000313" key="2">
    <source>
        <dbReference type="EMBL" id="MBN8251308.1"/>
    </source>
</evidence>
<evidence type="ECO:0000259" key="1">
    <source>
        <dbReference type="PROSITE" id="PS51186"/>
    </source>
</evidence>
<dbReference type="AlphaFoldDB" id="A0A8I1MER6"/>
<dbReference type="InterPro" id="IPR016181">
    <property type="entry name" value="Acyl_CoA_acyltransferase"/>
</dbReference>
<proteinExistence type="predicted"/>
<protein>
    <submittedName>
        <fullName evidence="2">GNAT family N-acetyltransferase</fullName>
    </submittedName>
    <submittedName>
        <fullName evidence="3">GNAT family protein</fullName>
        <ecNumber evidence="3">2.-.-.-</ecNumber>
    </submittedName>
</protein>
<evidence type="ECO:0000313" key="5">
    <source>
        <dbReference type="Proteomes" id="UP001284771"/>
    </source>
</evidence>
<dbReference type="SUPFAM" id="SSF55729">
    <property type="entry name" value="Acyl-CoA N-acyltransferases (Nat)"/>
    <property type="match status" value="1"/>
</dbReference>
<dbReference type="RefSeq" id="WP_025911101.1">
    <property type="nucleotide sequence ID" value="NZ_CANLXW010000006.1"/>
</dbReference>
<accession>A0A8I1MER6</accession>
<dbReference type="Proteomes" id="UP000664578">
    <property type="component" value="Unassembled WGS sequence"/>
</dbReference>
<dbReference type="InterPro" id="IPR000182">
    <property type="entry name" value="GNAT_dom"/>
</dbReference>
<evidence type="ECO:0000313" key="3">
    <source>
        <dbReference type="EMBL" id="MDW8514707.1"/>
    </source>
</evidence>
<dbReference type="PANTHER" id="PTHR43415">
    <property type="entry name" value="SPERMIDINE N(1)-ACETYLTRANSFERASE"/>
    <property type="match status" value="1"/>
</dbReference>
<dbReference type="EMBL" id="JAWUZT010000002">
    <property type="protein sequence ID" value="MDW8514707.1"/>
    <property type="molecule type" value="Genomic_DNA"/>
</dbReference>
<dbReference type="GO" id="GO:0016747">
    <property type="term" value="F:acyltransferase activity, transferring groups other than amino-acyl groups"/>
    <property type="evidence" value="ECO:0007669"/>
    <property type="project" value="InterPro"/>
</dbReference>
<evidence type="ECO:0000313" key="4">
    <source>
        <dbReference type="Proteomes" id="UP000664578"/>
    </source>
</evidence>
<dbReference type="Proteomes" id="UP001284771">
    <property type="component" value="Unassembled WGS sequence"/>
</dbReference>
<comment type="caution">
    <text evidence="2">The sequence shown here is derived from an EMBL/GenBank/DDBJ whole genome shotgun (WGS) entry which is preliminary data.</text>
</comment>
<reference evidence="2" key="1">
    <citation type="submission" date="2020-12" db="EMBL/GenBank/DDBJ databases">
        <title>PHA producing bacteria isolated from mangrove.</title>
        <authorList>
            <person name="Zheng W."/>
            <person name="Yu S."/>
            <person name="Huang Y."/>
        </authorList>
    </citation>
    <scope>NUCLEOTIDE SEQUENCE</scope>
    <source>
        <strain evidence="2">GN22-4</strain>
    </source>
</reference>
<keyword evidence="2" id="KW-0808">Transferase</keyword>
<dbReference type="GeneID" id="93682357"/>
<dbReference type="EMBL" id="JAEMWV010000003">
    <property type="protein sequence ID" value="MBN8251308.1"/>
    <property type="molecule type" value="Genomic_DNA"/>
</dbReference>
<sequence length="168" mass="19494">MVIREIEMTDAPQFVEMIKQVETESQYMLFEENERKLSSEQQEKQIEMMKQQRNSTLLVAEVEGELVGYLQAVGGVVNRSAHIAYVSMGILKDYRGMGIGLQLFQQLEEWAKEQQIHRLELTVVVENVIAIHLYKKIGFQIEGTKKHSLRINGQYVDEYIMSKLLDVE</sequence>
<reference evidence="3" key="3">
    <citation type="submission" date="2024-05" db="EMBL/GenBank/DDBJ databases">
        <title>Draft genomic sequences of Priestia flexa CCM isolated from the soil of an abandoned mine contaminated by free cyanide in the high Andean zone of Tacna, Peru.</title>
        <authorList>
            <person name="Caceda Quiroz C.J."/>
            <person name="Maraza Chooque G.J."/>
            <person name="Fora Quispe G.L."/>
            <person name="Carpio Mamani M."/>
        </authorList>
    </citation>
    <scope>NUCLEOTIDE SEQUENCE</scope>
    <source>
        <strain evidence="3">CCM</strain>
    </source>
</reference>
<reference evidence="5" key="2">
    <citation type="submission" date="2023-07" db="EMBL/GenBank/DDBJ databases">
        <title>Draft genomic sequences of Priestia flexa CCM isolated from the soil of an abandoned mine contaminated by free cyanide in the high Andean zone of Tacna, Peru.</title>
        <authorList>
            <person name="Caceda Quiroz C.J."/>
            <person name="Maraza Chooque G.J."/>
            <person name="Fora Quispe G.L."/>
            <person name="Carpio Mamani M."/>
        </authorList>
    </citation>
    <scope>NUCLEOTIDE SEQUENCE [LARGE SCALE GENOMIC DNA]</scope>
    <source>
        <strain evidence="5">CCM</strain>
    </source>
</reference>
<gene>
    <name evidence="2" type="ORF">JF537_06940</name>
    <name evidence="3" type="ORF">RIB56_01000</name>
</gene>
<keyword evidence="5" id="KW-1185">Reference proteome</keyword>
<name>A0A8I1MER6_9BACI</name>
<dbReference type="CDD" id="cd04301">
    <property type="entry name" value="NAT_SF"/>
    <property type="match status" value="1"/>
</dbReference>
<dbReference type="EC" id="2.-.-.-" evidence="3"/>
<dbReference type="PANTHER" id="PTHR43415:SF3">
    <property type="entry name" value="GNAT-FAMILY ACETYLTRANSFERASE"/>
    <property type="match status" value="1"/>
</dbReference>
<dbReference type="Gene3D" id="3.40.630.30">
    <property type="match status" value="1"/>
</dbReference>
<dbReference type="PROSITE" id="PS51186">
    <property type="entry name" value="GNAT"/>
    <property type="match status" value="1"/>
</dbReference>
<organism evidence="2 4">
    <name type="scientific">Priestia flexa</name>
    <dbReference type="NCBI Taxonomy" id="86664"/>
    <lineage>
        <taxon>Bacteria</taxon>
        <taxon>Bacillati</taxon>
        <taxon>Bacillota</taxon>
        <taxon>Bacilli</taxon>
        <taxon>Bacillales</taxon>
        <taxon>Bacillaceae</taxon>
        <taxon>Priestia</taxon>
    </lineage>
</organism>
<feature type="domain" description="N-acetyltransferase" evidence="1">
    <location>
        <begin position="1"/>
        <end position="166"/>
    </location>
</feature>
<dbReference type="Pfam" id="PF00583">
    <property type="entry name" value="Acetyltransf_1"/>
    <property type="match status" value="1"/>
</dbReference>